<dbReference type="InterPro" id="IPR032880">
    <property type="entry name" value="CSC1/OSCA1-like_N"/>
</dbReference>
<comment type="caution">
    <text evidence="13">The sequence shown here is derived from an EMBL/GenBank/DDBJ whole genome shotgun (WGS) entry which is preliminary data.</text>
</comment>
<gene>
    <name evidence="13" type="ORF">SmJEL517_g03831</name>
</gene>
<feature type="transmembrane region" description="Helical" evidence="8">
    <location>
        <begin position="406"/>
        <end position="426"/>
    </location>
</feature>
<dbReference type="PANTHER" id="PTHR13018">
    <property type="entry name" value="PROBABLE MEMBRANE PROTEIN DUF221-RELATED"/>
    <property type="match status" value="1"/>
</dbReference>
<evidence type="ECO:0000259" key="12">
    <source>
        <dbReference type="Pfam" id="PF14703"/>
    </source>
</evidence>
<dbReference type="InterPro" id="IPR045122">
    <property type="entry name" value="Csc1-like"/>
</dbReference>
<dbReference type="InterPro" id="IPR022257">
    <property type="entry name" value="PHM7_ext"/>
</dbReference>
<feature type="transmembrane region" description="Helical" evidence="8">
    <location>
        <begin position="538"/>
        <end position="560"/>
    </location>
</feature>
<evidence type="ECO:0000256" key="4">
    <source>
        <dbReference type="ARBA" id="ARBA00022692"/>
    </source>
</evidence>
<dbReference type="InterPro" id="IPR027815">
    <property type="entry name" value="CSC1/OSCA1-like_cyt"/>
</dbReference>
<dbReference type="OrthoDB" id="1076608at2759"/>
<keyword evidence="6 8" id="KW-0472">Membrane</keyword>
<dbReference type="PANTHER" id="PTHR13018:SF139">
    <property type="entry name" value="PHOSPHATE METABOLISM PROTEIN 7"/>
    <property type="match status" value="1"/>
</dbReference>
<dbReference type="Pfam" id="PF14703">
    <property type="entry name" value="PHM7_cyt"/>
    <property type="match status" value="1"/>
</dbReference>
<evidence type="ECO:0000313" key="13">
    <source>
        <dbReference type="EMBL" id="TPX33167.1"/>
    </source>
</evidence>
<comment type="subcellular location">
    <subcellularLocation>
        <location evidence="1">Membrane</location>
        <topology evidence="1">Multi-pass membrane protein</topology>
    </subcellularLocation>
</comment>
<dbReference type="GO" id="GO:0005227">
    <property type="term" value="F:calcium-activated cation channel activity"/>
    <property type="evidence" value="ECO:0007669"/>
    <property type="project" value="InterPro"/>
</dbReference>
<evidence type="ECO:0000256" key="8">
    <source>
        <dbReference type="SAM" id="Phobius"/>
    </source>
</evidence>
<keyword evidence="14" id="KW-1185">Reference proteome</keyword>
<evidence type="ECO:0000256" key="1">
    <source>
        <dbReference type="ARBA" id="ARBA00004141"/>
    </source>
</evidence>
<dbReference type="Proteomes" id="UP000319731">
    <property type="component" value="Unassembled WGS sequence"/>
</dbReference>
<evidence type="ECO:0000256" key="5">
    <source>
        <dbReference type="ARBA" id="ARBA00022989"/>
    </source>
</evidence>
<feature type="transmembrane region" description="Helical" evidence="8">
    <location>
        <begin position="446"/>
        <end position="472"/>
    </location>
</feature>
<feature type="compositionally biased region" description="Polar residues" evidence="7">
    <location>
        <begin position="676"/>
        <end position="698"/>
    </location>
</feature>
<keyword evidence="4 8" id="KW-0812">Transmembrane</keyword>
<feature type="domain" description="10TM putative phosphate transporter extracellular tail" evidence="10">
    <location>
        <begin position="848"/>
        <end position="904"/>
    </location>
</feature>
<name>A0A507BWF4_9FUNG</name>
<organism evidence="13 14">
    <name type="scientific">Synchytrium microbalum</name>
    <dbReference type="NCBI Taxonomy" id="1806994"/>
    <lineage>
        <taxon>Eukaryota</taxon>
        <taxon>Fungi</taxon>
        <taxon>Fungi incertae sedis</taxon>
        <taxon>Chytridiomycota</taxon>
        <taxon>Chytridiomycota incertae sedis</taxon>
        <taxon>Chytridiomycetes</taxon>
        <taxon>Synchytriales</taxon>
        <taxon>Synchytriaceae</taxon>
        <taxon>Synchytrium</taxon>
    </lineage>
</organism>
<feature type="transmembrane region" description="Helical" evidence="8">
    <location>
        <begin position="603"/>
        <end position="622"/>
    </location>
</feature>
<feature type="domain" description="CSC1/OSCA1-like 7TM region" evidence="9">
    <location>
        <begin position="352"/>
        <end position="622"/>
    </location>
</feature>
<evidence type="ECO:0000259" key="10">
    <source>
        <dbReference type="Pfam" id="PF12621"/>
    </source>
</evidence>
<dbReference type="InterPro" id="IPR003864">
    <property type="entry name" value="CSC1/OSCA1-like_7TM"/>
</dbReference>
<proteinExistence type="inferred from homology"/>
<feature type="transmembrane region" description="Helical" evidence="8">
    <location>
        <begin position="103"/>
        <end position="123"/>
    </location>
</feature>
<evidence type="ECO:0000256" key="7">
    <source>
        <dbReference type="SAM" id="MobiDB-lite"/>
    </source>
</evidence>
<sequence length="1532" mass="170547">MSAINSTNSTDETIVKFTVSTQSLLSSLLINSLVGLLLVMVYSALRLYVRSVYDPRKSGTKKSLRNPFAWIAEAIYASDVHIYERAGLDALVFSRFNWMAIELFTVMSFFSIVILLPINVVGGLKLGGIEELNIGNIIDDRRLWAHLVLTILYSLFLMYRLSQGMESFVKLRHAWLISKSKKPASATVLFLNVPSELSSVAKMSALFEGVLPIQEVIFSKDVLTLESDIKKRSSILHKLEKVLARYIIRTAKVGGSPAKTYTPPVEAAALCGQIRDLTTRITNLQDPERTSHPDLPVAFVRFDSTTHAQVAAQLVLHSDLTKMAPVYAGADLPPEEIVWSNLATPGWSRLSRKYIAQVLSLTIILFFSIPSTAISALANISAVIPSVPWLAFLLQNSLAVGVFQSLIPPILLSLLLLLAPLAFTLLAQFEGHVSKVDISRSVADRFFALLILNVFLIIGLTGGVIQSVSSIINNPTSVIDTLAQRVPNSANFFLSYVLLRGFLGGALELIQAWSLIVKWVVPRFFQQTPRILLSRRQTIVPDMSVMIPFTSLVLCLGIIFSTLAPIMPLATLAYFGVTQVVYRNNFLTIYKSHDTGGLLYPHAVKQVYVGIILQLLTTLGIFILKQAFYQTVIIIIALIAIIAWVHESGRYDRVFPFLPLSTILNRKQKQTGGLINLTTNSQPPSINNTPRPSTNTIPTLRVVPPPVQEEENHNNFRTMVGSNLDRLSKALYLERIRVRFGLNAEPVHDDLVVPSTRTSISEPAVPEQDADSVPQDGDLSLPREDKEEADISAPATAQSSAGETSGPMTYLADTRGDSEATLHDQEKRLPRGSPNKFDTLLSQKSRRVVEKHWAQSAYQNPALKHIPEAVWLPEDDLGLSHYLATTLSQEYGIEFVVGDGCWVTKGRFGGAWMHMDARPREEVVELDDLRRNNTGKMPACPEFPQFVIFTTKSFAMKKTDSRKKLAAATRPLMSPEHVLAWANSLGFGCVASQTDVEVKIELDQSYNQAIRSIDLEEDLPETITTWKHQIEAKRQRRMELIAKRDRLLDSVSAAKKRVDTLKQECRAESMGIQAGVQNVARLRESWLDKMSRVELLQVSRQSEVQQAAVYQKYSQLIQSLKDSNVKSVSGFVFEDTYLRVFSNVFHKPKNDALLSDFDNCLCEVQDAIGTSKATEKLTQVVNIAKKFPAAELLSTLHAKMLTDSTKHLIPATTPSQKRSLEEWNLIHDAAQHHVNRFQQVEKLIAEASDYKTRCSGAVSEIERLLMQRMSKDETNEALSLIIAKVERDASQAALDHAVALLNIAVHQRDARQAESTLKGLEDESLYLAARLKSLKSVVTGLLKSSRQPILHAISENVEYASYGGRLSDDLASAMKSSSESSLALYKSIPQQGVGHLFKPSSLGLFLVSRESPIISGSRRPMEHRVTEIQELKRKDHHLNQVLAQELEPSLKSWKDTLDSLSNKLSLPRSETFLPDFVNLLTNTVEGHAVACQTRYIPALNTALEESRVCQDIMNKEIVDILAERELVHKIVL</sequence>
<evidence type="ECO:0000256" key="2">
    <source>
        <dbReference type="ARBA" id="ARBA00007779"/>
    </source>
</evidence>
<feature type="transmembrane region" description="Helical" evidence="8">
    <location>
        <begin position="143"/>
        <end position="162"/>
    </location>
</feature>
<evidence type="ECO:0000256" key="3">
    <source>
        <dbReference type="ARBA" id="ARBA00022448"/>
    </source>
</evidence>
<reference evidence="13 14" key="1">
    <citation type="journal article" date="2019" name="Sci. Rep.">
        <title>Comparative genomics of chytrid fungi reveal insights into the obligate biotrophic and pathogenic lifestyle of Synchytrium endobioticum.</title>
        <authorList>
            <person name="van de Vossenberg B.T.L.H."/>
            <person name="Warris S."/>
            <person name="Nguyen H.D.T."/>
            <person name="van Gent-Pelzer M.P.E."/>
            <person name="Joly D.L."/>
            <person name="van de Geest H.C."/>
            <person name="Bonants P.J.M."/>
            <person name="Smith D.S."/>
            <person name="Levesque C.A."/>
            <person name="van der Lee T.A.J."/>
        </authorList>
    </citation>
    <scope>NUCLEOTIDE SEQUENCE [LARGE SCALE GENOMIC DNA]</scope>
    <source>
        <strain evidence="13 14">JEL517</strain>
    </source>
</reference>
<feature type="compositionally biased region" description="Polar residues" evidence="7">
    <location>
        <begin position="795"/>
        <end position="807"/>
    </location>
</feature>
<evidence type="ECO:0000313" key="14">
    <source>
        <dbReference type="Proteomes" id="UP000319731"/>
    </source>
</evidence>
<feature type="transmembrane region" description="Helical" evidence="8">
    <location>
        <begin position="28"/>
        <end position="49"/>
    </location>
</feature>
<comment type="similarity">
    <text evidence="2">Belongs to the CSC1 (TC 1.A.17) family.</text>
</comment>
<accession>A0A507BWF4</accession>
<feature type="domain" description="CSC1/OSCA1-like N-terminal transmembrane" evidence="11">
    <location>
        <begin position="24"/>
        <end position="161"/>
    </location>
</feature>
<dbReference type="GeneID" id="42005056"/>
<dbReference type="Pfam" id="PF13967">
    <property type="entry name" value="RSN1_TM"/>
    <property type="match status" value="1"/>
</dbReference>
<dbReference type="GO" id="GO:0005886">
    <property type="term" value="C:plasma membrane"/>
    <property type="evidence" value="ECO:0007669"/>
    <property type="project" value="TreeGrafter"/>
</dbReference>
<feature type="domain" description="CSC1/OSCA1-like cytosolic" evidence="12">
    <location>
        <begin position="186"/>
        <end position="341"/>
    </location>
</feature>
<feature type="transmembrane region" description="Helical" evidence="8">
    <location>
        <begin position="358"/>
        <end position="386"/>
    </location>
</feature>
<feature type="region of interest" description="Disordered" evidence="7">
    <location>
        <begin position="676"/>
        <end position="699"/>
    </location>
</feature>
<protein>
    <recommendedName>
        <fullName evidence="15">DUF221-domain-containing protein</fullName>
    </recommendedName>
</protein>
<dbReference type="RefSeq" id="XP_031024209.1">
    <property type="nucleotide sequence ID" value="XM_031169759.1"/>
</dbReference>
<feature type="region of interest" description="Disordered" evidence="7">
    <location>
        <begin position="757"/>
        <end position="813"/>
    </location>
</feature>
<evidence type="ECO:0000259" key="9">
    <source>
        <dbReference type="Pfam" id="PF02714"/>
    </source>
</evidence>
<dbReference type="Pfam" id="PF12621">
    <property type="entry name" value="PHM7_ext"/>
    <property type="match status" value="1"/>
</dbReference>
<dbReference type="EMBL" id="QEAO01000022">
    <property type="protein sequence ID" value="TPX33167.1"/>
    <property type="molecule type" value="Genomic_DNA"/>
</dbReference>
<keyword evidence="5 8" id="KW-1133">Transmembrane helix</keyword>
<feature type="transmembrane region" description="Helical" evidence="8">
    <location>
        <begin position="492"/>
        <end position="517"/>
    </location>
</feature>
<evidence type="ECO:0000259" key="11">
    <source>
        <dbReference type="Pfam" id="PF13967"/>
    </source>
</evidence>
<dbReference type="Pfam" id="PF02714">
    <property type="entry name" value="RSN1_7TM"/>
    <property type="match status" value="1"/>
</dbReference>
<evidence type="ECO:0008006" key="15">
    <source>
        <dbReference type="Google" id="ProtNLM"/>
    </source>
</evidence>
<evidence type="ECO:0000256" key="6">
    <source>
        <dbReference type="ARBA" id="ARBA00023136"/>
    </source>
</evidence>
<feature type="transmembrane region" description="Helical" evidence="8">
    <location>
        <begin position="628"/>
        <end position="645"/>
    </location>
</feature>
<keyword evidence="3" id="KW-0813">Transport</keyword>